<keyword evidence="2" id="KW-1185">Reference proteome</keyword>
<name>A0A543BBA5_9MICO</name>
<reference evidence="1 2" key="1">
    <citation type="submission" date="2019-06" db="EMBL/GenBank/DDBJ databases">
        <title>Sequencing the genomes of 1000 actinobacteria strains.</title>
        <authorList>
            <person name="Klenk H.-P."/>
        </authorList>
    </citation>
    <scope>NUCLEOTIDE SEQUENCE [LARGE SCALE GENOMIC DNA]</scope>
    <source>
        <strain evidence="1 2">DSM 20169</strain>
    </source>
</reference>
<dbReference type="OrthoDB" id="3831063at2"/>
<dbReference type="Proteomes" id="UP000317209">
    <property type="component" value="Unassembled WGS sequence"/>
</dbReference>
<sequence length="109" mass="11524">MLTADEATRLLDLARDAQARGDALLHLQLDVSLLEGQTSSWGSSANAVSSSDTVGSFLSEVEGLGWRLEHTGYAFAETGATSSPRALSNTTGTVTRGQVVGYFTFRRVG</sequence>
<organism evidence="1 2">
    <name type="scientific">Microbacterium saperdae</name>
    <dbReference type="NCBI Taxonomy" id="69368"/>
    <lineage>
        <taxon>Bacteria</taxon>
        <taxon>Bacillati</taxon>
        <taxon>Actinomycetota</taxon>
        <taxon>Actinomycetes</taxon>
        <taxon>Micrococcales</taxon>
        <taxon>Microbacteriaceae</taxon>
        <taxon>Microbacterium</taxon>
    </lineage>
</organism>
<evidence type="ECO:0000313" key="2">
    <source>
        <dbReference type="Proteomes" id="UP000317209"/>
    </source>
</evidence>
<proteinExistence type="predicted"/>
<dbReference type="RefSeq" id="WP_141874075.1">
    <property type="nucleotide sequence ID" value="NZ_VFOX01000002.1"/>
</dbReference>
<evidence type="ECO:0000313" key="1">
    <source>
        <dbReference type="EMBL" id="TQL82135.1"/>
    </source>
</evidence>
<dbReference type="EMBL" id="VFOX01000002">
    <property type="protein sequence ID" value="TQL82135.1"/>
    <property type="molecule type" value="Genomic_DNA"/>
</dbReference>
<accession>A0A543BBA5</accession>
<comment type="caution">
    <text evidence="1">The sequence shown here is derived from an EMBL/GenBank/DDBJ whole genome shotgun (WGS) entry which is preliminary data.</text>
</comment>
<gene>
    <name evidence="1" type="ORF">FB560_3618</name>
</gene>
<protein>
    <submittedName>
        <fullName evidence="1">Uncharacterized protein</fullName>
    </submittedName>
</protein>
<dbReference type="AlphaFoldDB" id="A0A543BBA5"/>